<name>A0ABS1E6K1_9GAMM</name>
<feature type="region of interest" description="Disordered" evidence="1">
    <location>
        <begin position="1"/>
        <end position="23"/>
    </location>
</feature>
<reference evidence="2 3" key="1">
    <citation type="journal article" date="2020" name="Microorganisms">
        <title>Osmotic Adaptation and Compatible Solute Biosynthesis of Phototrophic Bacteria as Revealed from Genome Analyses.</title>
        <authorList>
            <person name="Imhoff J.F."/>
            <person name="Rahn T."/>
            <person name="Kunzel S."/>
            <person name="Keller A."/>
            <person name="Neulinger S.C."/>
        </authorList>
    </citation>
    <scope>NUCLEOTIDE SEQUENCE [LARGE SCALE GENOMIC DNA]</scope>
    <source>
        <strain evidence="2 3">DSM 15116</strain>
    </source>
</reference>
<dbReference type="Proteomes" id="UP000738126">
    <property type="component" value="Unassembled WGS sequence"/>
</dbReference>
<gene>
    <name evidence="2" type="ORF">CKO13_10120</name>
</gene>
<evidence type="ECO:0008006" key="4">
    <source>
        <dbReference type="Google" id="ProtNLM"/>
    </source>
</evidence>
<feature type="non-terminal residue" evidence="2">
    <location>
        <position position="98"/>
    </location>
</feature>
<evidence type="ECO:0000313" key="2">
    <source>
        <dbReference type="EMBL" id="MBK1727366.1"/>
    </source>
</evidence>
<comment type="caution">
    <text evidence="2">The sequence shown here is derived from an EMBL/GenBank/DDBJ whole genome shotgun (WGS) entry which is preliminary data.</text>
</comment>
<dbReference type="EMBL" id="NRSH01000137">
    <property type="protein sequence ID" value="MBK1727366.1"/>
    <property type="molecule type" value="Genomic_DNA"/>
</dbReference>
<sequence length="98" mass="10081">MTPQRPSGGQGGRIELVPAEDGGGPRLRLRGDWTLPHYAALASAVAGLEARPALEQLELDRLGALDTAGAALIVRLVGPEQARALARSAPQLAPLGGE</sequence>
<protein>
    <recommendedName>
        <fullName evidence="4">STAS domain-containing protein</fullName>
    </recommendedName>
</protein>
<evidence type="ECO:0000256" key="1">
    <source>
        <dbReference type="SAM" id="MobiDB-lite"/>
    </source>
</evidence>
<proteinExistence type="predicted"/>
<evidence type="ECO:0000313" key="3">
    <source>
        <dbReference type="Proteomes" id="UP000738126"/>
    </source>
</evidence>
<organism evidence="2 3">
    <name type="scientific">Halorhodospira neutriphila</name>
    <dbReference type="NCBI Taxonomy" id="168379"/>
    <lineage>
        <taxon>Bacteria</taxon>
        <taxon>Pseudomonadati</taxon>
        <taxon>Pseudomonadota</taxon>
        <taxon>Gammaproteobacteria</taxon>
        <taxon>Chromatiales</taxon>
        <taxon>Ectothiorhodospiraceae</taxon>
        <taxon>Halorhodospira</taxon>
    </lineage>
</organism>
<keyword evidence="3" id="KW-1185">Reference proteome</keyword>
<accession>A0ABS1E6K1</accession>